<evidence type="ECO:0000313" key="1">
    <source>
        <dbReference type="EMBL" id="TPQ19731.1"/>
    </source>
</evidence>
<evidence type="ECO:0000313" key="2">
    <source>
        <dbReference type="Proteomes" id="UP000317378"/>
    </source>
</evidence>
<sequence>MPSRLNDLLGDVDDTRAATLALDFAEHAVELQADALDPKMRSAYAEYVAAAREAIALGRANDRLVRAYDVFFEVGWEFPGHSDVTGVADSAIRLGCQQMLMDVGAMNEAGRTNPTCQYIARRAQSDVGRWYAQLASADADRRQADRAARWEEARWQLLHVITTEPNPHAADAG</sequence>
<accession>A0A505DLR4</accession>
<keyword evidence="2" id="KW-1185">Reference proteome</keyword>
<dbReference type="AlphaFoldDB" id="A0A505DLR4"/>
<protein>
    <submittedName>
        <fullName evidence="1">Uncharacterized protein</fullName>
    </submittedName>
</protein>
<gene>
    <name evidence="1" type="ORF">FGD71_024065</name>
</gene>
<name>A0A505DLR4_9ACTN</name>
<organism evidence="1 2">
    <name type="scientific">Streptomyces sporangiiformans</name>
    <dbReference type="NCBI Taxonomy" id="2315329"/>
    <lineage>
        <taxon>Bacteria</taxon>
        <taxon>Bacillati</taxon>
        <taxon>Actinomycetota</taxon>
        <taxon>Actinomycetes</taxon>
        <taxon>Kitasatosporales</taxon>
        <taxon>Streptomycetaceae</taxon>
        <taxon>Streptomyces</taxon>
    </lineage>
</organism>
<comment type="caution">
    <text evidence="1">The sequence shown here is derived from an EMBL/GenBank/DDBJ whole genome shotgun (WGS) entry which is preliminary data.</text>
</comment>
<dbReference type="RefSeq" id="WP_140935937.1">
    <property type="nucleotide sequence ID" value="NZ_QXMJ01000153.1"/>
</dbReference>
<proteinExistence type="predicted"/>
<dbReference type="Proteomes" id="UP000317378">
    <property type="component" value="Unassembled WGS sequence"/>
</dbReference>
<dbReference type="EMBL" id="VCHX02000153">
    <property type="protein sequence ID" value="TPQ19731.1"/>
    <property type="molecule type" value="Genomic_DNA"/>
</dbReference>
<reference evidence="1 2" key="1">
    <citation type="submission" date="2019-06" db="EMBL/GenBank/DDBJ databases">
        <title>Streptomyces sporangiiformans sp. nov., a novel actinomycete isolated from soil in Mount Song.</title>
        <authorList>
            <person name="Han L."/>
        </authorList>
    </citation>
    <scope>NUCLEOTIDE SEQUENCE [LARGE SCALE GENOMIC DNA]</scope>
    <source>
        <strain evidence="1 2">NEAU-SSA 1</strain>
    </source>
</reference>